<evidence type="ECO:0000256" key="5">
    <source>
        <dbReference type="ARBA" id="ARBA00022857"/>
    </source>
</evidence>
<dbReference type="Proteomes" id="UP000050668">
    <property type="component" value="Unassembled WGS sequence"/>
</dbReference>
<evidence type="ECO:0000313" key="9">
    <source>
        <dbReference type="EMBL" id="KOS66454.1"/>
    </source>
</evidence>
<evidence type="ECO:0000256" key="4">
    <source>
        <dbReference type="ARBA" id="ARBA00022643"/>
    </source>
</evidence>
<keyword evidence="3" id="KW-0285">Flavoprotein</keyword>
<accession>A0ABR5JWR9</accession>
<keyword evidence="4" id="KW-0288">FMN</keyword>
<keyword evidence="10" id="KW-1185">Reference proteome</keyword>
<evidence type="ECO:0000256" key="6">
    <source>
        <dbReference type="ARBA" id="ARBA00023002"/>
    </source>
</evidence>
<dbReference type="EMBL" id="LGRV01000007">
    <property type="protein sequence ID" value="KOS66454.1"/>
    <property type="molecule type" value="Genomic_DNA"/>
</dbReference>
<keyword evidence="6" id="KW-0560">Oxidoreductase</keyword>
<reference evidence="10" key="1">
    <citation type="submission" date="2015-07" db="EMBL/GenBank/DDBJ databases">
        <title>Fjat-14205 dsm 2895.</title>
        <authorList>
            <person name="Liu B."/>
            <person name="Wang J."/>
            <person name="Zhu Y."/>
            <person name="Liu G."/>
            <person name="Chen Q."/>
            <person name="Chen Z."/>
            <person name="Lan J."/>
            <person name="Che J."/>
            <person name="Ge C."/>
            <person name="Shi H."/>
            <person name="Pan Z."/>
            <person name="Liu X."/>
        </authorList>
    </citation>
    <scope>NUCLEOTIDE SEQUENCE [LARGE SCALE GENOMIC DNA]</scope>
    <source>
        <strain evidence="10">DSM 25560</strain>
    </source>
</reference>
<evidence type="ECO:0000256" key="7">
    <source>
        <dbReference type="ARBA" id="ARBA00023027"/>
    </source>
</evidence>
<evidence type="ECO:0000256" key="2">
    <source>
        <dbReference type="ARBA" id="ARBA00007118"/>
    </source>
</evidence>
<name>A0ABR5JWR9_9BACI</name>
<dbReference type="InterPro" id="IPR000415">
    <property type="entry name" value="Nitroreductase-like"/>
</dbReference>
<comment type="similarity">
    <text evidence="2">Belongs to the nitroreductase family.</text>
</comment>
<dbReference type="SUPFAM" id="SSF55469">
    <property type="entry name" value="FMN-dependent nitroreductase-like"/>
    <property type="match status" value="1"/>
</dbReference>
<dbReference type="PANTHER" id="PTHR43821:SF1">
    <property type="entry name" value="NAD(P)H NITROREDUCTASE YDJA-RELATED"/>
    <property type="match status" value="1"/>
</dbReference>
<evidence type="ECO:0000313" key="10">
    <source>
        <dbReference type="Proteomes" id="UP000050668"/>
    </source>
</evidence>
<feature type="domain" description="Nitroreductase" evidence="8">
    <location>
        <begin position="12"/>
        <end position="168"/>
    </location>
</feature>
<proteinExistence type="inferred from homology"/>
<dbReference type="InterPro" id="IPR026021">
    <property type="entry name" value="YdjA-like"/>
</dbReference>
<keyword evidence="5" id="KW-0521">NADP</keyword>
<dbReference type="InterPro" id="IPR029479">
    <property type="entry name" value="Nitroreductase"/>
</dbReference>
<keyword evidence="7" id="KW-0520">NAD</keyword>
<organism evidence="9 10">
    <name type="scientific">Lysinibacillus contaminans</name>
    <dbReference type="NCBI Taxonomy" id="1293441"/>
    <lineage>
        <taxon>Bacteria</taxon>
        <taxon>Bacillati</taxon>
        <taxon>Bacillota</taxon>
        <taxon>Bacilli</taxon>
        <taxon>Bacillales</taxon>
        <taxon>Bacillaceae</taxon>
        <taxon>Lysinibacillus</taxon>
    </lineage>
</organism>
<dbReference type="CDD" id="cd02135">
    <property type="entry name" value="YdjA-like"/>
    <property type="match status" value="1"/>
</dbReference>
<gene>
    <name evidence="9" type="ORF">AEA09_17050</name>
</gene>
<comment type="cofactor">
    <cofactor evidence="1">
        <name>FMN</name>
        <dbReference type="ChEBI" id="CHEBI:58210"/>
    </cofactor>
</comment>
<dbReference type="Pfam" id="PF00881">
    <property type="entry name" value="Nitroreductase"/>
    <property type="match status" value="1"/>
</dbReference>
<evidence type="ECO:0000256" key="3">
    <source>
        <dbReference type="ARBA" id="ARBA00022630"/>
    </source>
</evidence>
<protein>
    <submittedName>
        <fullName evidence="9">Nitroreductase</fullName>
    </submittedName>
</protein>
<evidence type="ECO:0000259" key="8">
    <source>
        <dbReference type="Pfam" id="PF00881"/>
    </source>
</evidence>
<comment type="caution">
    <text evidence="9">The sequence shown here is derived from an EMBL/GenBank/DDBJ whole genome shotgun (WGS) entry which is preliminary data.</text>
</comment>
<sequence length="190" mass="21642">MDEQFLTVKDAITQRRSIKKFNGQPVDREDLLEIIDDAIWAPNHGNREPWRLVVACGGELFALHDLLRDLTIPKWQDLSSEDLAKQMSKFTSPGGYVFVIVPEDARQKERLEDYAAASSMLQNMQLLAWDKGIGSCWKTPGFLDNPKFREALKVQPGERVISMLQVGYFDELPKAKERKTTADIVTIFGE</sequence>
<dbReference type="InterPro" id="IPR052530">
    <property type="entry name" value="NAD(P)H_nitroreductase"/>
</dbReference>
<dbReference type="RefSeq" id="WP_053585148.1">
    <property type="nucleotide sequence ID" value="NZ_LGRV01000007.1"/>
</dbReference>
<evidence type="ECO:0000256" key="1">
    <source>
        <dbReference type="ARBA" id="ARBA00001917"/>
    </source>
</evidence>
<dbReference type="Gene3D" id="3.40.109.10">
    <property type="entry name" value="NADH Oxidase"/>
    <property type="match status" value="1"/>
</dbReference>
<dbReference type="PANTHER" id="PTHR43821">
    <property type="entry name" value="NAD(P)H NITROREDUCTASE YDJA-RELATED"/>
    <property type="match status" value="1"/>
</dbReference>